<sequence length="80" mass="8552">MFKNAHWVALISVVIIFAAVDSALYVVGFGGMLLSGIASDDVYAQVWSLIGAVSWVASVVLGGACVGELWGRGWCRYKNE</sequence>
<feature type="transmembrane region" description="Helical" evidence="1">
    <location>
        <begin position="7"/>
        <end position="34"/>
    </location>
</feature>
<accession>A0A1W2AQ34</accession>
<keyword evidence="1" id="KW-0472">Membrane</keyword>
<dbReference type="STRING" id="112901.SAMN04488500_10643"/>
<keyword evidence="1" id="KW-0812">Transmembrane</keyword>
<evidence type="ECO:0000256" key="1">
    <source>
        <dbReference type="SAM" id="Phobius"/>
    </source>
</evidence>
<proteinExistence type="predicted"/>
<gene>
    <name evidence="2" type="ORF">SAMN04488500_10643</name>
</gene>
<dbReference type="Proteomes" id="UP000192738">
    <property type="component" value="Unassembled WGS sequence"/>
</dbReference>
<evidence type="ECO:0000313" key="2">
    <source>
        <dbReference type="EMBL" id="SMC62817.1"/>
    </source>
</evidence>
<dbReference type="EMBL" id="FWXI01000006">
    <property type="protein sequence ID" value="SMC62817.1"/>
    <property type="molecule type" value="Genomic_DNA"/>
</dbReference>
<name>A0A1W2AQ34_9FIRM</name>
<feature type="transmembrane region" description="Helical" evidence="1">
    <location>
        <begin position="46"/>
        <end position="70"/>
    </location>
</feature>
<keyword evidence="1" id="KW-1133">Transmembrane helix</keyword>
<dbReference type="RefSeq" id="WP_084575267.1">
    <property type="nucleotide sequence ID" value="NZ_CP155572.1"/>
</dbReference>
<reference evidence="2 3" key="1">
    <citation type="submission" date="2017-04" db="EMBL/GenBank/DDBJ databases">
        <authorList>
            <person name="Afonso C.L."/>
            <person name="Miller P.J."/>
            <person name="Scott M.A."/>
            <person name="Spackman E."/>
            <person name="Goraichik I."/>
            <person name="Dimitrov K.M."/>
            <person name="Suarez D.L."/>
            <person name="Swayne D.E."/>
        </authorList>
    </citation>
    <scope>NUCLEOTIDE SEQUENCE [LARGE SCALE GENOMIC DNA]</scope>
    <source>
        <strain evidence="2 3">DSM 5090</strain>
    </source>
</reference>
<organism evidence="2 3">
    <name type="scientific">Sporomusa malonica</name>
    <dbReference type="NCBI Taxonomy" id="112901"/>
    <lineage>
        <taxon>Bacteria</taxon>
        <taxon>Bacillati</taxon>
        <taxon>Bacillota</taxon>
        <taxon>Negativicutes</taxon>
        <taxon>Selenomonadales</taxon>
        <taxon>Sporomusaceae</taxon>
        <taxon>Sporomusa</taxon>
    </lineage>
</organism>
<protein>
    <submittedName>
        <fullName evidence="2">Uncharacterized protein</fullName>
    </submittedName>
</protein>
<evidence type="ECO:0000313" key="3">
    <source>
        <dbReference type="Proteomes" id="UP000192738"/>
    </source>
</evidence>
<dbReference type="AlphaFoldDB" id="A0A1W2AQ34"/>
<keyword evidence="3" id="KW-1185">Reference proteome</keyword>